<protein>
    <recommendedName>
        <fullName evidence="6">Lipopolysaccharide export system protein LptC</fullName>
    </recommendedName>
</protein>
<keyword evidence="4 6" id="KW-1133">Transmembrane helix</keyword>
<reference evidence="7 8" key="1">
    <citation type="submission" date="2016-11" db="EMBL/GenBank/DDBJ databases">
        <title>Trade-off between light-utilization and light-protection in marine flavobacteria.</title>
        <authorList>
            <person name="Kumagai Y."/>
        </authorList>
    </citation>
    <scope>NUCLEOTIDE SEQUENCE [LARGE SCALE GENOMIC DNA]</scope>
    <source>
        <strain evidence="7 8">NBRC 107125</strain>
    </source>
</reference>
<accession>A0A1X9NEK0</accession>
<keyword evidence="5 6" id="KW-0472">Membrane</keyword>
<dbReference type="GO" id="GO:0015221">
    <property type="term" value="F:lipopolysaccharide transmembrane transporter activity"/>
    <property type="evidence" value="ECO:0007669"/>
    <property type="project" value="InterPro"/>
</dbReference>
<dbReference type="AlphaFoldDB" id="A0A1X9NEK0"/>
<dbReference type="KEGG" id="osg:BST96_12490"/>
<name>A0A1X9NEK0_9GAMM</name>
<dbReference type="InterPro" id="IPR010664">
    <property type="entry name" value="LipoPS_assembly_LptC-rel"/>
</dbReference>
<keyword evidence="8" id="KW-1185">Reference proteome</keyword>
<evidence type="ECO:0000256" key="6">
    <source>
        <dbReference type="HAMAP-Rule" id="MF_01915"/>
    </source>
</evidence>
<evidence type="ECO:0000256" key="5">
    <source>
        <dbReference type="ARBA" id="ARBA00023136"/>
    </source>
</evidence>
<dbReference type="Pfam" id="PF06835">
    <property type="entry name" value="LptC"/>
    <property type="match status" value="1"/>
</dbReference>
<evidence type="ECO:0000256" key="1">
    <source>
        <dbReference type="ARBA" id="ARBA00022475"/>
    </source>
</evidence>
<comment type="subunit">
    <text evidence="6">Component of the lipopolysaccharide transport and assembly complex. Interacts with LptA and the LptBFG transporter complex.</text>
</comment>
<evidence type="ECO:0000256" key="4">
    <source>
        <dbReference type="ARBA" id="ARBA00022989"/>
    </source>
</evidence>
<dbReference type="NCBIfam" id="TIGR04409">
    <property type="entry name" value="LptC_YrbK"/>
    <property type="match status" value="1"/>
</dbReference>
<dbReference type="Proteomes" id="UP000193450">
    <property type="component" value="Chromosome"/>
</dbReference>
<dbReference type="PANTHER" id="PTHR37481">
    <property type="entry name" value="LIPOPOLYSACCHARIDE EXPORT SYSTEM PROTEIN LPTC"/>
    <property type="match status" value="1"/>
</dbReference>
<dbReference type="OrthoDB" id="5733457at2"/>
<dbReference type="HAMAP" id="MF_01915">
    <property type="entry name" value="LPS_assembly_LptC"/>
    <property type="match status" value="1"/>
</dbReference>
<dbReference type="GO" id="GO:0043165">
    <property type="term" value="P:Gram-negative-bacterium-type cell outer membrane assembly"/>
    <property type="evidence" value="ECO:0007669"/>
    <property type="project" value="UniProtKB-UniRule"/>
</dbReference>
<gene>
    <name evidence="6" type="primary">lptC</name>
    <name evidence="7" type="ORF">BST96_12490</name>
</gene>
<evidence type="ECO:0000256" key="3">
    <source>
        <dbReference type="ARBA" id="ARBA00022692"/>
    </source>
</evidence>
<dbReference type="PANTHER" id="PTHR37481:SF1">
    <property type="entry name" value="LIPOPOLYSACCHARIDE EXPORT SYSTEM PROTEIN LPTC"/>
    <property type="match status" value="1"/>
</dbReference>
<evidence type="ECO:0000313" key="8">
    <source>
        <dbReference type="Proteomes" id="UP000193450"/>
    </source>
</evidence>
<keyword evidence="1 6" id="KW-1003">Cell membrane</keyword>
<dbReference type="Gene3D" id="2.60.450.10">
    <property type="entry name" value="Lipopolysaccharide (LPS) transport protein A like domain"/>
    <property type="match status" value="1"/>
</dbReference>
<dbReference type="STRING" id="716816.BST96_12490"/>
<dbReference type="GO" id="GO:0030288">
    <property type="term" value="C:outer membrane-bounded periplasmic space"/>
    <property type="evidence" value="ECO:0007669"/>
    <property type="project" value="TreeGrafter"/>
</dbReference>
<organism evidence="7 8">
    <name type="scientific">Oceanicoccus sagamiensis</name>
    <dbReference type="NCBI Taxonomy" id="716816"/>
    <lineage>
        <taxon>Bacteria</taxon>
        <taxon>Pseudomonadati</taxon>
        <taxon>Pseudomonadota</taxon>
        <taxon>Gammaproteobacteria</taxon>
        <taxon>Cellvibrionales</taxon>
        <taxon>Spongiibacteraceae</taxon>
        <taxon>Oceanicoccus</taxon>
    </lineage>
</organism>
<keyword evidence="3 6" id="KW-0812">Transmembrane</keyword>
<comment type="subcellular location">
    <subcellularLocation>
        <location evidence="6">Cell inner membrane</location>
        <topology evidence="6">Single-pass membrane protein</topology>
    </subcellularLocation>
</comment>
<keyword evidence="2 6" id="KW-0997">Cell inner membrane</keyword>
<proteinExistence type="inferred from homology"/>
<dbReference type="GO" id="GO:0017089">
    <property type="term" value="F:glycolipid transfer activity"/>
    <property type="evidence" value="ECO:0007669"/>
    <property type="project" value="TreeGrafter"/>
</dbReference>
<dbReference type="InterPro" id="IPR026265">
    <property type="entry name" value="LptC"/>
</dbReference>
<sequence>MKLFSTRNINTLIAAIAGLVLLVFLLAYSETGTPPTFTSTSKAKQRPDFYLTNSHTRQYDEAGLLDFIMNSETLEHNPKADTVSLKMPYFQVFQAGQATWEIHALTGTVYDGGNKVDLEQRVEIINENKQSSLKTPQLFIYPNAKLANTDKPVTLRNNNGFTRAIGMKANLTSKNIALLDQVRGQYEPTAVPENAP</sequence>
<dbReference type="RefSeq" id="WP_085759027.1">
    <property type="nucleotide sequence ID" value="NZ_CP019343.1"/>
</dbReference>
<dbReference type="InterPro" id="IPR052363">
    <property type="entry name" value="LPS_export_LptC"/>
</dbReference>
<evidence type="ECO:0000313" key="7">
    <source>
        <dbReference type="EMBL" id="ARN74862.1"/>
    </source>
</evidence>
<dbReference type="GO" id="GO:0005886">
    <property type="term" value="C:plasma membrane"/>
    <property type="evidence" value="ECO:0007669"/>
    <property type="project" value="UniProtKB-SubCell"/>
</dbReference>
<dbReference type="EMBL" id="CP019343">
    <property type="protein sequence ID" value="ARN74862.1"/>
    <property type="molecule type" value="Genomic_DNA"/>
</dbReference>
<comment type="function">
    <text evidence="6">Involved in the assembly of lipopolysaccharide (LPS). Required for the translocation of LPS from the inner membrane to the outer membrane. Facilitates the transfer of LPS from the inner membrane to the periplasmic protein LptA. Could be a docking site for LptA.</text>
</comment>
<evidence type="ECO:0000256" key="2">
    <source>
        <dbReference type="ARBA" id="ARBA00022519"/>
    </source>
</evidence>
<comment type="similarity">
    <text evidence="6">Belongs to the LptC family.</text>
</comment>